<keyword evidence="2" id="KW-1185">Reference proteome</keyword>
<protein>
    <recommendedName>
        <fullName evidence="3">Alkyl hydroperoxide reductase subunit C/ Thiol specific antioxidant domain-containing protein</fullName>
    </recommendedName>
</protein>
<evidence type="ECO:0000313" key="2">
    <source>
        <dbReference type="Proteomes" id="UP000253606"/>
    </source>
</evidence>
<gene>
    <name evidence="1" type="ORF">ACPOL_5074</name>
</gene>
<dbReference type="AlphaFoldDB" id="A0A2Z5G5R6"/>
<sequence>MTRLDAGAGLRPVAAVVLFFIATDCPISNRYSPELRRLAAEFAGRPIAFWLVYPNAGETGEGVLRHRASFGGSVDPFQGHVLLHPSAELMAITHATITPQAMVLVPEKAGAKLKLVYSGRIDDRYLDIGRERPQATRHDLELAIRAVLDDQPVSPAGGPPVGCGIISEAMLHGGAGK</sequence>
<name>A0A2Z5G5R6_9BACT</name>
<dbReference type="InterPro" id="IPR036249">
    <property type="entry name" value="Thioredoxin-like_sf"/>
</dbReference>
<organism evidence="1 2">
    <name type="scientific">Acidisarcina polymorpha</name>
    <dbReference type="NCBI Taxonomy" id="2211140"/>
    <lineage>
        <taxon>Bacteria</taxon>
        <taxon>Pseudomonadati</taxon>
        <taxon>Acidobacteriota</taxon>
        <taxon>Terriglobia</taxon>
        <taxon>Terriglobales</taxon>
        <taxon>Acidobacteriaceae</taxon>
        <taxon>Acidisarcina</taxon>
    </lineage>
</organism>
<reference evidence="1 2" key="1">
    <citation type="journal article" date="2018" name="Front. Microbiol.">
        <title>Hydrolytic Capabilities as a Key to Environmental Success: Chitinolytic and Cellulolytic Acidobacteria From Acidic Sub-arctic Soils and Boreal Peatlands.</title>
        <authorList>
            <person name="Belova S.E."/>
            <person name="Ravin N.V."/>
            <person name="Pankratov T.A."/>
            <person name="Rakitin A.L."/>
            <person name="Ivanova A.A."/>
            <person name="Beletsky A.V."/>
            <person name="Mardanov A.V."/>
            <person name="Sinninghe Damste J.S."/>
            <person name="Dedysh S.N."/>
        </authorList>
    </citation>
    <scope>NUCLEOTIDE SEQUENCE [LARGE SCALE GENOMIC DNA]</scope>
    <source>
        <strain evidence="1 2">SBC82</strain>
    </source>
</reference>
<dbReference type="Gene3D" id="3.40.30.10">
    <property type="entry name" value="Glutaredoxin"/>
    <property type="match status" value="1"/>
</dbReference>
<dbReference type="EMBL" id="CP030840">
    <property type="protein sequence ID" value="AXC14330.1"/>
    <property type="molecule type" value="Genomic_DNA"/>
</dbReference>
<evidence type="ECO:0000313" key="1">
    <source>
        <dbReference type="EMBL" id="AXC14330.1"/>
    </source>
</evidence>
<dbReference type="InterPro" id="IPR047262">
    <property type="entry name" value="PRX-like1"/>
</dbReference>
<dbReference type="PANTHER" id="PTHR43640:SF1">
    <property type="entry name" value="THIOREDOXIN-DEPENDENT PEROXIREDOXIN"/>
    <property type="match status" value="1"/>
</dbReference>
<evidence type="ECO:0008006" key="3">
    <source>
        <dbReference type="Google" id="ProtNLM"/>
    </source>
</evidence>
<accession>A0A2Z5G5R6</accession>
<dbReference type="Proteomes" id="UP000253606">
    <property type="component" value="Chromosome"/>
</dbReference>
<dbReference type="PANTHER" id="PTHR43640">
    <property type="entry name" value="OS07G0260300 PROTEIN"/>
    <property type="match status" value="1"/>
</dbReference>
<dbReference type="KEGG" id="abas:ACPOL_5074"/>
<dbReference type="SUPFAM" id="SSF52833">
    <property type="entry name" value="Thioredoxin-like"/>
    <property type="match status" value="1"/>
</dbReference>
<proteinExistence type="predicted"/>